<sequence length="164" mass="18729">MNEQTPNQNNLQLPTVPMHSQSIQEFLPHEYPFLLVDRVTEIAADASFIQGFKNLTMNEEFFQGHFPNYPIMPGVMMMEALAQISGILGMILIQKRPKDGENFLFAGMENVRFKRPVVPGDQLVLQSEFVFQRRGVFKFKVTARVDDKVAAQAEILLSQQKIDI</sequence>
<evidence type="ECO:0000313" key="11">
    <source>
        <dbReference type="EMBL" id="SDB96248.1"/>
    </source>
</evidence>
<keyword evidence="5 9" id="KW-0441">Lipid A biosynthesis</keyword>
<feature type="active site" evidence="9">
    <location>
        <position position="65"/>
    </location>
</feature>
<dbReference type="NCBIfam" id="NF000582">
    <property type="entry name" value="PRK00006.1"/>
    <property type="match status" value="1"/>
</dbReference>
<dbReference type="NCBIfam" id="TIGR01750">
    <property type="entry name" value="fabZ"/>
    <property type="match status" value="1"/>
</dbReference>
<keyword evidence="12" id="KW-1185">Reference proteome</keyword>
<keyword evidence="6 9" id="KW-0443">Lipid metabolism</keyword>
<dbReference type="PANTHER" id="PTHR30272">
    <property type="entry name" value="3-HYDROXYACYL-[ACYL-CARRIER-PROTEIN] DEHYDRATASE"/>
    <property type="match status" value="1"/>
</dbReference>
<keyword evidence="10" id="KW-0812">Transmembrane</keyword>
<evidence type="ECO:0000256" key="9">
    <source>
        <dbReference type="HAMAP-Rule" id="MF_00406"/>
    </source>
</evidence>
<keyword evidence="10" id="KW-1133">Transmembrane helix</keyword>
<dbReference type="EMBL" id="FMYK01000002">
    <property type="protein sequence ID" value="SDB96248.1"/>
    <property type="molecule type" value="Genomic_DNA"/>
</dbReference>
<reference evidence="12" key="1">
    <citation type="submission" date="2016-09" db="EMBL/GenBank/DDBJ databases">
        <authorList>
            <person name="Varghese N."/>
            <person name="Submissions S."/>
        </authorList>
    </citation>
    <scope>NUCLEOTIDE SEQUENCE [LARGE SCALE GENOMIC DNA]</scope>
    <source>
        <strain evidence="12">ANC 3699</strain>
    </source>
</reference>
<dbReference type="Gene3D" id="3.10.129.10">
    <property type="entry name" value="Hotdog Thioesterase"/>
    <property type="match status" value="1"/>
</dbReference>
<dbReference type="FunFam" id="3.10.129.10:FF:000001">
    <property type="entry name" value="3-hydroxyacyl-[acyl-carrier-protein] dehydratase FabZ"/>
    <property type="match status" value="1"/>
</dbReference>
<keyword evidence="10" id="KW-0472">Membrane</keyword>
<protein>
    <recommendedName>
        <fullName evidence="9">3-hydroxyacyl-[acyl-carrier-protein] dehydratase FabZ</fullName>
        <ecNumber evidence="9">4.2.1.59</ecNumber>
    </recommendedName>
    <alternativeName>
        <fullName evidence="9">(3R)-hydroxymyristoyl-[acyl-carrier-protein] dehydratase</fullName>
        <shortName evidence="9">(3R)-hydroxymyristoyl-ACP dehydrase</shortName>
    </alternativeName>
    <alternativeName>
        <fullName evidence="9">Beta-hydroxyacyl-ACP dehydratase</fullName>
    </alternativeName>
</protein>
<comment type="catalytic activity">
    <reaction evidence="9">
        <text>a (3R)-hydroxyacyl-[ACP] = a (2E)-enoyl-[ACP] + H2O</text>
        <dbReference type="Rhea" id="RHEA:13097"/>
        <dbReference type="Rhea" id="RHEA-COMP:9925"/>
        <dbReference type="Rhea" id="RHEA-COMP:9945"/>
        <dbReference type="ChEBI" id="CHEBI:15377"/>
        <dbReference type="ChEBI" id="CHEBI:78784"/>
        <dbReference type="ChEBI" id="CHEBI:78827"/>
        <dbReference type="EC" id="4.2.1.59"/>
    </reaction>
</comment>
<evidence type="ECO:0000256" key="1">
    <source>
        <dbReference type="ARBA" id="ARBA00004496"/>
    </source>
</evidence>
<dbReference type="Pfam" id="PF07977">
    <property type="entry name" value="FabA"/>
    <property type="match status" value="1"/>
</dbReference>
<evidence type="ECO:0000256" key="3">
    <source>
        <dbReference type="ARBA" id="ARBA00022490"/>
    </source>
</evidence>
<dbReference type="RefSeq" id="WP_092617122.1">
    <property type="nucleotide sequence ID" value="NZ_FMYK01000002.1"/>
</dbReference>
<evidence type="ECO:0000313" key="12">
    <source>
        <dbReference type="Proteomes" id="UP000242317"/>
    </source>
</evidence>
<keyword evidence="4 9" id="KW-0444">Lipid biosynthesis</keyword>
<evidence type="ECO:0000256" key="7">
    <source>
        <dbReference type="ARBA" id="ARBA00023239"/>
    </source>
</evidence>
<dbReference type="GO" id="GO:0016020">
    <property type="term" value="C:membrane"/>
    <property type="evidence" value="ECO:0007669"/>
    <property type="project" value="GOC"/>
</dbReference>
<evidence type="ECO:0000256" key="5">
    <source>
        <dbReference type="ARBA" id="ARBA00022556"/>
    </source>
</evidence>
<evidence type="ECO:0000256" key="6">
    <source>
        <dbReference type="ARBA" id="ARBA00023098"/>
    </source>
</evidence>
<organism evidence="11 12">
    <name type="scientific">Acinetobacter marinus</name>
    <dbReference type="NCBI Taxonomy" id="281375"/>
    <lineage>
        <taxon>Bacteria</taxon>
        <taxon>Pseudomonadati</taxon>
        <taxon>Pseudomonadota</taxon>
        <taxon>Gammaproteobacteria</taxon>
        <taxon>Moraxellales</taxon>
        <taxon>Moraxellaceae</taxon>
        <taxon>Acinetobacter</taxon>
    </lineage>
</organism>
<comment type="subcellular location">
    <subcellularLocation>
        <location evidence="1 9">Cytoplasm</location>
    </subcellularLocation>
</comment>
<dbReference type="GO" id="GO:0019171">
    <property type="term" value="F:(3R)-hydroxyacyl-[acyl-carrier-protein] dehydratase activity"/>
    <property type="evidence" value="ECO:0007669"/>
    <property type="project" value="UniProtKB-EC"/>
</dbReference>
<evidence type="ECO:0000256" key="10">
    <source>
        <dbReference type="SAM" id="Phobius"/>
    </source>
</evidence>
<keyword evidence="7 9" id="KW-0456">Lyase</keyword>
<keyword evidence="3 9" id="KW-0963">Cytoplasm</keyword>
<feature type="transmembrane region" description="Helical" evidence="10">
    <location>
        <begin position="71"/>
        <end position="93"/>
    </location>
</feature>
<evidence type="ECO:0000256" key="4">
    <source>
        <dbReference type="ARBA" id="ARBA00022516"/>
    </source>
</evidence>
<accession>A0A1G6HQ27</accession>
<dbReference type="InterPro" id="IPR029069">
    <property type="entry name" value="HotDog_dom_sf"/>
</dbReference>
<dbReference type="InterPro" id="IPR013114">
    <property type="entry name" value="FabA_FabZ"/>
</dbReference>
<name>A0A1G6HQ27_9GAMM</name>
<evidence type="ECO:0000256" key="8">
    <source>
        <dbReference type="ARBA" id="ARBA00025049"/>
    </source>
</evidence>
<dbReference type="AlphaFoldDB" id="A0A1G6HQ27"/>
<dbReference type="InterPro" id="IPR010084">
    <property type="entry name" value="FabZ"/>
</dbReference>
<comment type="similarity">
    <text evidence="2 9">Belongs to the thioester dehydratase family. FabZ subfamily.</text>
</comment>
<dbReference type="GO" id="GO:0009245">
    <property type="term" value="P:lipid A biosynthetic process"/>
    <property type="evidence" value="ECO:0007669"/>
    <property type="project" value="UniProtKB-UniRule"/>
</dbReference>
<proteinExistence type="inferred from homology"/>
<dbReference type="HAMAP" id="MF_00406">
    <property type="entry name" value="FabZ"/>
    <property type="match status" value="1"/>
</dbReference>
<dbReference type="CDD" id="cd01288">
    <property type="entry name" value="FabZ"/>
    <property type="match status" value="1"/>
</dbReference>
<dbReference type="OrthoDB" id="9772788at2"/>
<dbReference type="PANTHER" id="PTHR30272:SF1">
    <property type="entry name" value="3-HYDROXYACYL-[ACYL-CARRIER-PROTEIN] DEHYDRATASE"/>
    <property type="match status" value="1"/>
</dbReference>
<dbReference type="EC" id="4.2.1.59" evidence="9"/>
<dbReference type="GO" id="GO:0006633">
    <property type="term" value="P:fatty acid biosynthetic process"/>
    <property type="evidence" value="ECO:0007669"/>
    <property type="project" value="UniProtKB-UniRule"/>
</dbReference>
<gene>
    <name evidence="9" type="primary">fabZ</name>
    <name evidence="11" type="ORF">SAMN05421749_102432</name>
</gene>
<comment type="function">
    <text evidence="8 9">Involved in unsaturated fatty acids biosynthesis. Catalyzes the dehydration of short chain beta-hydroxyacyl-ACPs and long chain saturated and unsaturated beta-hydroxyacyl-ACPs.</text>
</comment>
<dbReference type="GO" id="GO:0005737">
    <property type="term" value="C:cytoplasm"/>
    <property type="evidence" value="ECO:0007669"/>
    <property type="project" value="UniProtKB-SubCell"/>
</dbReference>
<dbReference type="SUPFAM" id="SSF54637">
    <property type="entry name" value="Thioesterase/thiol ester dehydrase-isomerase"/>
    <property type="match status" value="1"/>
</dbReference>
<dbReference type="Proteomes" id="UP000242317">
    <property type="component" value="Unassembled WGS sequence"/>
</dbReference>
<evidence type="ECO:0000256" key="2">
    <source>
        <dbReference type="ARBA" id="ARBA00009174"/>
    </source>
</evidence>